<dbReference type="SUPFAM" id="SSF52540">
    <property type="entry name" value="P-loop containing nucleoside triphosphate hydrolases"/>
    <property type="match status" value="1"/>
</dbReference>
<evidence type="ECO:0000313" key="4">
    <source>
        <dbReference type="Proteomes" id="UP001074726"/>
    </source>
</evidence>
<feature type="compositionally biased region" description="Low complexity" evidence="2">
    <location>
        <begin position="331"/>
        <end position="344"/>
    </location>
</feature>
<evidence type="ECO:0000313" key="3">
    <source>
        <dbReference type="EMBL" id="MCY4728835.1"/>
    </source>
</evidence>
<dbReference type="InterPro" id="IPR037359">
    <property type="entry name" value="NST/OST"/>
</dbReference>
<keyword evidence="1" id="KW-0808">Transferase</keyword>
<dbReference type="PANTHER" id="PTHR10605:SF56">
    <property type="entry name" value="BIFUNCTIONAL HEPARAN SULFATE N-DEACETYLASE_N-SULFOTRANSFERASE"/>
    <property type="match status" value="1"/>
</dbReference>
<name>A0ABT4CIR2_9ACTN</name>
<comment type="caution">
    <text evidence="3">The sequence shown here is derived from an EMBL/GenBank/DDBJ whole genome shotgun (WGS) entry which is preliminary data.</text>
</comment>
<dbReference type="InterPro" id="IPR027417">
    <property type="entry name" value="P-loop_NTPase"/>
</dbReference>
<keyword evidence="4" id="KW-1185">Reference proteome</keyword>
<gene>
    <name evidence="3" type="ORF">NYO98_21335</name>
</gene>
<proteinExistence type="predicted"/>
<accession>A0ABT4CIR2</accession>
<dbReference type="Gene3D" id="3.40.50.300">
    <property type="entry name" value="P-loop containing nucleotide triphosphate hydrolases"/>
    <property type="match status" value="1"/>
</dbReference>
<sequence>MPRAPRPDFLVIGAPKAGTTALHAALAQHPDVFVSDPKEPKFWLCDGAPPPAWRGPGDQHSQQEWIWRADRYFPLFAPAAQHQARGESTPFYLWSRGAHRRIAEDLPDVRLVAVVRDPVDRAYSNWMHLWSDGLEPEADFVAAFGREDERVRAGWAPFWRYRELGRYGEQLAHLHRYVDPERILVIRYRDLVDAPGATVDRVSRFLGIREGLVDSIPRDNSRSFVPPGWRPKVFGPVVRTGARLGQFAPPQVWRAIHPLSLGLLGDHPDAHRPRLDAASRQRLIEGYTDDIDLLGELTGQDFGDWLNPESRGSFAQRTATVTRLGERDAGADAATAGRANGTAREVSARR</sequence>
<reference evidence="3" key="1">
    <citation type="submission" date="2022-08" db="EMBL/GenBank/DDBJ databases">
        <title>Genome sequencing of Nocardioides sp. STR2.</title>
        <authorList>
            <person name="So Y."/>
        </authorList>
    </citation>
    <scope>NUCLEOTIDE SEQUENCE</scope>
    <source>
        <strain evidence="3">STR2</strain>
    </source>
</reference>
<dbReference type="Pfam" id="PF13469">
    <property type="entry name" value="Sulfotransfer_3"/>
    <property type="match status" value="1"/>
</dbReference>
<dbReference type="Proteomes" id="UP001074726">
    <property type="component" value="Unassembled WGS sequence"/>
</dbReference>
<evidence type="ECO:0000256" key="2">
    <source>
        <dbReference type="SAM" id="MobiDB-lite"/>
    </source>
</evidence>
<dbReference type="RefSeq" id="WP_268113911.1">
    <property type="nucleotide sequence ID" value="NZ_JAPPUX010000008.1"/>
</dbReference>
<protein>
    <submittedName>
        <fullName evidence="3">Sulfotransferase</fullName>
    </submittedName>
</protein>
<dbReference type="PANTHER" id="PTHR10605">
    <property type="entry name" value="HEPARAN SULFATE SULFOTRANSFERASE"/>
    <property type="match status" value="1"/>
</dbReference>
<evidence type="ECO:0000256" key="1">
    <source>
        <dbReference type="ARBA" id="ARBA00022679"/>
    </source>
</evidence>
<dbReference type="EMBL" id="JAPPUX010000008">
    <property type="protein sequence ID" value="MCY4728835.1"/>
    <property type="molecule type" value="Genomic_DNA"/>
</dbReference>
<organism evidence="3 4">
    <name type="scientific">Nocardioides pini</name>
    <dbReference type="NCBI Taxonomy" id="2975053"/>
    <lineage>
        <taxon>Bacteria</taxon>
        <taxon>Bacillati</taxon>
        <taxon>Actinomycetota</taxon>
        <taxon>Actinomycetes</taxon>
        <taxon>Propionibacteriales</taxon>
        <taxon>Nocardioidaceae</taxon>
        <taxon>Nocardioides</taxon>
    </lineage>
</organism>
<feature type="region of interest" description="Disordered" evidence="2">
    <location>
        <begin position="325"/>
        <end position="350"/>
    </location>
</feature>